<evidence type="ECO:0000313" key="11">
    <source>
        <dbReference type="Proteomes" id="UP000515847"/>
    </source>
</evidence>
<dbReference type="RefSeq" id="WP_153802043.1">
    <property type="nucleotide sequence ID" value="NZ_CP045798.1"/>
</dbReference>
<organism evidence="10 11">
    <name type="scientific">Thermanaerosceptrum fracticalcis</name>
    <dbReference type="NCBI Taxonomy" id="1712410"/>
    <lineage>
        <taxon>Bacteria</taxon>
        <taxon>Bacillati</taxon>
        <taxon>Bacillota</taxon>
        <taxon>Clostridia</taxon>
        <taxon>Eubacteriales</taxon>
        <taxon>Peptococcaceae</taxon>
        <taxon>Thermanaerosceptrum</taxon>
    </lineage>
</organism>
<reference evidence="10 11" key="1">
    <citation type="journal article" date="2019" name="Front. Microbiol.">
        <title>Thermoanaerosceptrum fracticalcis gen. nov. sp. nov., a Novel Fumarate-Fermenting Microorganism From a Deep Fractured Carbonate Aquifer of the US Great Basin.</title>
        <authorList>
            <person name="Hamilton-Brehm S.D."/>
            <person name="Stewart L.E."/>
            <person name="Zavarin M."/>
            <person name="Caldwell M."/>
            <person name="Lawson P.A."/>
            <person name="Onstott T.C."/>
            <person name="Grzymski J."/>
            <person name="Neveux I."/>
            <person name="Lollar B.S."/>
            <person name="Russell C.E."/>
            <person name="Moser D.P."/>
        </authorList>
    </citation>
    <scope>NUCLEOTIDE SEQUENCE [LARGE SCALE GENOMIC DNA]</scope>
    <source>
        <strain evidence="10 11">DRI-13</strain>
    </source>
</reference>
<dbReference type="InterPro" id="IPR014001">
    <property type="entry name" value="Helicase_ATP-bd"/>
</dbReference>
<dbReference type="PANTHER" id="PTHR47963">
    <property type="entry name" value="DEAD-BOX ATP-DEPENDENT RNA HELICASE 47, MITOCHONDRIAL"/>
    <property type="match status" value="1"/>
</dbReference>
<dbReference type="CDD" id="cd00268">
    <property type="entry name" value="DEADc"/>
    <property type="match status" value="1"/>
</dbReference>
<dbReference type="GO" id="GO:0003724">
    <property type="term" value="F:RNA helicase activity"/>
    <property type="evidence" value="ECO:0007669"/>
    <property type="project" value="UniProtKB-EC"/>
</dbReference>
<keyword evidence="2" id="KW-0547">Nucleotide-binding</keyword>
<dbReference type="Pfam" id="PF00271">
    <property type="entry name" value="Helicase_C"/>
    <property type="match status" value="1"/>
</dbReference>
<keyword evidence="5" id="KW-0067">ATP-binding</keyword>
<dbReference type="InterPro" id="IPR050547">
    <property type="entry name" value="DEAD_box_RNA_helicases"/>
</dbReference>
<dbReference type="Proteomes" id="UP000515847">
    <property type="component" value="Chromosome"/>
</dbReference>
<dbReference type="InterPro" id="IPR027417">
    <property type="entry name" value="P-loop_NTPase"/>
</dbReference>
<keyword evidence="3" id="KW-0378">Hydrolase</keyword>
<dbReference type="KEGG" id="tfr:BR63_17550"/>
<dbReference type="PROSITE" id="PS51192">
    <property type="entry name" value="HELICASE_ATP_BIND_1"/>
    <property type="match status" value="1"/>
</dbReference>
<evidence type="ECO:0000256" key="4">
    <source>
        <dbReference type="ARBA" id="ARBA00022806"/>
    </source>
</evidence>
<dbReference type="AlphaFoldDB" id="A0A7G6E748"/>
<dbReference type="InterPro" id="IPR014014">
    <property type="entry name" value="RNA_helicase_DEAD_Q_motif"/>
</dbReference>
<evidence type="ECO:0000259" key="8">
    <source>
        <dbReference type="PROSITE" id="PS51194"/>
    </source>
</evidence>
<evidence type="ECO:0000259" key="7">
    <source>
        <dbReference type="PROSITE" id="PS51192"/>
    </source>
</evidence>
<evidence type="ECO:0000313" key="10">
    <source>
        <dbReference type="EMBL" id="QNB47902.1"/>
    </source>
</evidence>
<feature type="domain" description="Helicase C-terminal" evidence="8">
    <location>
        <begin position="216"/>
        <end position="376"/>
    </location>
</feature>
<dbReference type="PROSITE" id="PS51194">
    <property type="entry name" value="HELICASE_CTER"/>
    <property type="match status" value="1"/>
</dbReference>
<evidence type="ECO:0000256" key="5">
    <source>
        <dbReference type="ARBA" id="ARBA00022840"/>
    </source>
</evidence>
<dbReference type="PANTHER" id="PTHR47963:SF8">
    <property type="entry name" value="ATP-DEPENDENT RNA HELICASE DEAD"/>
    <property type="match status" value="1"/>
</dbReference>
<dbReference type="EC" id="3.6.4.13" evidence="1"/>
<dbReference type="InterPro" id="IPR044742">
    <property type="entry name" value="DEAD/DEAH_RhlB"/>
</dbReference>
<dbReference type="OrthoDB" id="9805696at2"/>
<evidence type="ECO:0000256" key="6">
    <source>
        <dbReference type="PROSITE-ProRule" id="PRU00552"/>
    </source>
</evidence>
<keyword evidence="11" id="KW-1185">Reference proteome</keyword>
<dbReference type="InterPro" id="IPR001650">
    <property type="entry name" value="Helicase_C-like"/>
</dbReference>
<dbReference type="InterPro" id="IPR011545">
    <property type="entry name" value="DEAD/DEAH_box_helicase_dom"/>
</dbReference>
<protein>
    <recommendedName>
        <fullName evidence="1">RNA helicase</fullName>
        <ecNumber evidence="1">3.6.4.13</ecNumber>
    </recommendedName>
</protein>
<dbReference type="PROSITE" id="PS51195">
    <property type="entry name" value="Q_MOTIF"/>
    <property type="match status" value="1"/>
</dbReference>
<accession>A0A7G6E748</accession>
<evidence type="ECO:0000256" key="2">
    <source>
        <dbReference type="ARBA" id="ARBA00022741"/>
    </source>
</evidence>
<sequence>MMSQNVSFLNLGVAQWLVEKLKAIGIKEPTEVQKAAIPAILAGKNVIVQSPTGTGKTLAYLASLLTNVKHETKDLEVLILVPSRELAMQVLRQLKEVADNIGAVPLIGGANPARQLEALKEKPKVAVGTPGRIAELLQKRKINGQAVRAIVVDEVDKMLEQGFMEDVKKVFKATLKTRQVLFFSATVPPEVLENAGSFMSEPQFIQTGEGRRTPSTIKHVYFTCNERNKTQTLLKLYRIYRPEKALVFINRNEGVGPLAGRLQELGLNAVGLHSDLAQPHRKEVLEKFRQGKADLLVTTDLLARGMDIPGVDVVFNFDLPVDEEHYLHRVGRTGRAGKKGTAISFVTEEQKFIMAKYQKLLQTSIEHMGIAENRVFPIDYRKKKEKKHRQLYRKKDG</sequence>
<feature type="domain" description="DEAD-box RNA helicase Q" evidence="9">
    <location>
        <begin position="6"/>
        <end position="34"/>
    </location>
</feature>
<feature type="short sequence motif" description="Q motif" evidence="6">
    <location>
        <begin position="6"/>
        <end position="34"/>
    </location>
</feature>
<evidence type="ECO:0000259" key="9">
    <source>
        <dbReference type="PROSITE" id="PS51195"/>
    </source>
</evidence>
<dbReference type="SUPFAM" id="SSF52540">
    <property type="entry name" value="P-loop containing nucleoside triphosphate hydrolases"/>
    <property type="match status" value="1"/>
</dbReference>
<dbReference type="GO" id="GO:0005524">
    <property type="term" value="F:ATP binding"/>
    <property type="evidence" value="ECO:0007669"/>
    <property type="project" value="UniProtKB-KW"/>
</dbReference>
<keyword evidence="4 10" id="KW-0347">Helicase</keyword>
<dbReference type="GO" id="GO:0003723">
    <property type="term" value="F:RNA binding"/>
    <property type="evidence" value="ECO:0007669"/>
    <property type="project" value="TreeGrafter"/>
</dbReference>
<dbReference type="SMART" id="SM00490">
    <property type="entry name" value="HELICc"/>
    <property type="match status" value="1"/>
</dbReference>
<dbReference type="Pfam" id="PF00270">
    <property type="entry name" value="DEAD"/>
    <property type="match status" value="1"/>
</dbReference>
<evidence type="ECO:0000256" key="3">
    <source>
        <dbReference type="ARBA" id="ARBA00022801"/>
    </source>
</evidence>
<dbReference type="SMART" id="SM00487">
    <property type="entry name" value="DEXDc"/>
    <property type="match status" value="1"/>
</dbReference>
<dbReference type="CDD" id="cd18787">
    <property type="entry name" value="SF2_C_DEAD"/>
    <property type="match status" value="1"/>
</dbReference>
<dbReference type="Gene3D" id="3.40.50.300">
    <property type="entry name" value="P-loop containing nucleotide triphosphate hydrolases"/>
    <property type="match status" value="2"/>
</dbReference>
<name>A0A7G6E748_THEFR</name>
<evidence type="ECO:0000256" key="1">
    <source>
        <dbReference type="ARBA" id="ARBA00012552"/>
    </source>
</evidence>
<feature type="domain" description="Helicase ATP-binding" evidence="7">
    <location>
        <begin position="37"/>
        <end position="205"/>
    </location>
</feature>
<dbReference type="GO" id="GO:0016787">
    <property type="term" value="F:hydrolase activity"/>
    <property type="evidence" value="ECO:0007669"/>
    <property type="project" value="UniProtKB-KW"/>
</dbReference>
<gene>
    <name evidence="10" type="ORF">BR63_17550</name>
</gene>
<proteinExistence type="predicted"/>
<dbReference type="EMBL" id="CP045798">
    <property type="protein sequence ID" value="QNB47902.1"/>
    <property type="molecule type" value="Genomic_DNA"/>
</dbReference>